<dbReference type="AlphaFoldDB" id="A0A183SQU5"/>
<reference evidence="3" key="1">
    <citation type="submission" date="2016-06" db="UniProtKB">
        <authorList>
            <consortium name="WormBaseParasite"/>
        </authorList>
    </citation>
    <scope>IDENTIFICATION</scope>
</reference>
<sequence length="298" mass="33040">MVFLSVCGVLGVVVWGSTTQIALSCYICLVHVVNAPLAASNWYSTLTCGSSKLGSSQRPHPGQPSRNSHLWAPRSWVLPSGHTPGNRHDRGLTQGKVSGVVCAFTPGVSDSRTSHLPLSKRPTVEAARMSSLTLAAWNVRSLLDNPRSTRPERRTALVVRELERYKVYIAGLSETRFSEQGQLEEVGAGYTFFWSGRPKAEQRDAGRTLSRNTKMYGEVSQRISKASQAFGRLKASVWNRHGIHLNTKLKMYKAIVLTVWNRHGIHLKTKLKMYKAIVLTTPFMKRRPGPSTQTMPGS</sequence>
<name>A0A183SQU5_SCHSO</name>
<organism evidence="3">
    <name type="scientific">Schistocephalus solidus</name>
    <name type="common">Tapeworm</name>
    <dbReference type="NCBI Taxonomy" id="70667"/>
    <lineage>
        <taxon>Eukaryota</taxon>
        <taxon>Metazoa</taxon>
        <taxon>Spiralia</taxon>
        <taxon>Lophotrochozoa</taxon>
        <taxon>Platyhelminthes</taxon>
        <taxon>Cestoda</taxon>
        <taxon>Eucestoda</taxon>
        <taxon>Diphyllobothriidea</taxon>
        <taxon>Diphyllobothriidae</taxon>
        <taxon>Schistocephalus</taxon>
    </lineage>
</organism>
<accession>A0A183SQU5</accession>
<protein>
    <submittedName>
        <fullName evidence="3">DDE Tnp4 domain-containing protein</fullName>
    </submittedName>
</protein>
<keyword evidence="2" id="KW-1185">Reference proteome</keyword>
<reference evidence="1 2" key="2">
    <citation type="submission" date="2018-11" db="EMBL/GenBank/DDBJ databases">
        <authorList>
            <consortium name="Pathogen Informatics"/>
        </authorList>
    </citation>
    <scope>NUCLEOTIDE SEQUENCE [LARGE SCALE GENOMIC DNA]</scope>
    <source>
        <strain evidence="1 2">NST_G2</strain>
    </source>
</reference>
<gene>
    <name evidence="1" type="ORF">SSLN_LOCUS6593</name>
</gene>
<dbReference type="Proteomes" id="UP000275846">
    <property type="component" value="Unassembled WGS sequence"/>
</dbReference>
<dbReference type="InterPro" id="IPR036691">
    <property type="entry name" value="Endo/exonu/phosph_ase_sf"/>
</dbReference>
<dbReference type="EMBL" id="UYSU01033763">
    <property type="protein sequence ID" value="VDL92978.1"/>
    <property type="molecule type" value="Genomic_DNA"/>
</dbReference>
<dbReference type="WBParaSite" id="SSLN_0000680201-mRNA-1">
    <property type="protein sequence ID" value="SSLN_0000680201-mRNA-1"/>
    <property type="gene ID" value="SSLN_0000680201"/>
</dbReference>
<evidence type="ECO:0000313" key="3">
    <source>
        <dbReference type="WBParaSite" id="SSLN_0000680201-mRNA-1"/>
    </source>
</evidence>
<proteinExistence type="predicted"/>
<evidence type="ECO:0000313" key="2">
    <source>
        <dbReference type="Proteomes" id="UP000275846"/>
    </source>
</evidence>
<dbReference type="OrthoDB" id="410381at2759"/>
<evidence type="ECO:0000313" key="1">
    <source>
        <dbReference type="EMBL" id="VDL92978.1"/>
    </source>
</evidence>
<dbReference type="SUPFAM" id="SSF56219">
    <property type="entry name" value="DNase I-like"/>
    <property type="match status" value="1"/>
</dbReference>